<protein>
    <recommendedName>
        <fullName evidence="3">HEAT repeat protein</fullName>
    </recommendedName>
</protein>
<dbReference type="SUPFAM" id="SSF48371">
    <property type="entry name" value="ARM repeat"/>
    <property type="match status" value="1"/>
</dbReference>
<dbReference type="InterPro" id="IPR016024">
    <property type="entry name" value="ARM-type_fold"/>
</dbReference>
<accession>A0A510KUP4</accession>
<reference evidence="1 2" key="1">
    <citation type="submission" date="2019-07" db="EMBL/GenBank/DDBJ databases">
        <title>Complete Genome Sequence of Leptotrichia wadei Strain JMUB3936.</title>
        <authorList>
            <person name="Watanabe S."/>
            <person name="Cui L."/>
        </authorList>
    </citation>
    <scope>NUCLEOTIDE SEQUENCE [LARGE SCALE GENOMIC DNA]</scope>
    <source>
        <strain evidence="1 2">JMUB3936</strain>
    </source>
</reference>
<name>A0A510KUP4_9FUSO</name>
<dbReference type="AlphaFoldDB" id="A0A510KUP4"/>
<evidence type="ECO:0000313" key="1">
    <source>
        <dbReference type="EMBL" id="BBM55409.1"/>
    </source>
</evidence>
<dbReference type="RefSeq" id="WP_147004099.1">
    <property type="nucleotide sequence ID" value="NZ_AP019841.1"/>
</dbReference>
<dbReference type="Proteomes" id="UP000321944">
    <property type="component" value="Chromosome"/>
</dbReference>
<evidence type="ECO:0008006" key="3">
    <source>
        <dbReference type="Google" id="ProtNLM"/>
    </source>
</evidence>
<proteinExistence type="predicted"/>
<dbReference type="EMBL" id="AP019841">
    <property type="protein sequence ID" value="BBM55409.1"/>
    <property type="molecule type" value="Genomic_DNA"/>
</dbReference>
<gene>
    <name evidence="1" type="ORF">JMUB3936_1697</name>
</gene>
<evidence type="ECO:0000313" key="2">
    <source>
        <dbReference type="Proteomes" id="UP000321944"/>
    </source>
</evidence>
<organism evidence="1 2">
    <name type="scientific">Leptotrichia wadei</name>
    <dbReference type="NCBI Taxonomy" id="157687"/>
    <lineage>
        <taxon>Bacteria</taxon>
        <taxon>Fusobacteriati</taxon>
        <taxon>Fusobacteriota</taxon>
        <taxon>Fusobacteriia</taxon>
        <taxon>Fusobacteriales</taxon>
        <taxon>Leptotrichiaceae</taxon>
        <taxon>Leptotrichia</taxon>
    </lineage>
</organism>
<dbReference type="OrthoDB" id="6692110at2"/>
<sequence length="178" mass="21509">MEKNNLEKLENLMWKKYKKQISFQQLQKEFLKNDDERIEYIKTELEKAYNEKNGDSVYILISAIYMFELYSEKFVDILCKLTKEEWHGKHEDIVFYLQQLELPSTIDCIYELATSNFEKYRWDDNFALVRKCCFALGDINTPKAKEKLELLLQSDEEMIREHAMEQLKRCDFTNKDVE</sequence>